<name>A0A9D1T3B7_9FIRM</name>
<dbReference type="Proteomes" id="UP000823960">
    <property type="component" value="Unassembled WGS sequence"/>
</dbReference>
<evidence type="ECO:0000313" key="2">
    <source>
        <dbReference type="EMBL" id="HIV10315.1"/>
    </source>
</evidence>
<feature type="transmembrane region" description="Helical" evidence="1">
    <location>
        <begin position="52"/>
        <end position="72"/>
    </location>
</feature>
<gene>
    <name evidence="2" type="ORF">IAD28_01270</name>
</gene>
<feature type="transmembrane region" description="Helical" evidence="1">
    <location>
        <begin position="21"/>
        <end position="46"/>
    </location>
</feature>
<dbReference type="NCBIfam" id="TIGR04086">
    <property type="entry name" value="TIGR04086_membr"/>
    <property type="match status" value="1"/>
</dbReference>
<accession>A0A9D1T3B7</accession>
<proteinExistence type="predicted"/>
<reference evidence="2" key="1">
    <citation type="submission" date="2020-10" db="EMBL/GenBank/DDBJ databases">
        <authorList>
            <person name="Gilroy R."/>
        </authorList>
    </citation>
    <scope>NUCLEOTIDE SEQUENCE</scope>
    <source>
        <strain evidence="2">1370</strain>
    </source>
</reference>
<dbReference type="EMBL" id="DVOL01000014">
    <property type="protein sequence ID" value="HIV10315.1"/>
    <property type="molecule type" value="Genomic_DNA"/>
</dbReference>
<dbReference type="InterPro" id="IPR023804">
    <property type="entry name" value="DUF3792_TM"/>
</dbReference>
<keyword evidence="1" id="KW-1133">Transmembrane helix</keyword>
<protein>
    <submittedName>
        <fullName evidence="2">TIGR04086 family membrane protein</fullName>
    </submittedName>
</protein>
<evidence type="ECO:0000256" key="1">
    <source>
        <dbReference type="SAM" id="Phobius"/>
    </source>
</evidence>
<feature type="transmembrane region" description="Helical" evidence="1">
    <location>
        <begin position="111"/>
        <end position="129"/>
    </location>
</feature>
<comment type="caution">
    <text evidence="2">The sequence shown here is derived from an EMBL/GenBank/DDBJ whole genome shotgun (WGS) entry which is preliminary data.</text>
</comment>
<dbReference type="AlphaFoldDB" id="A0A9D1T3B7"/>
<keyword evidence="1" id="KW-0472">Membrane</keyword>
<keyword evidence="1" id="KW-0812">Transmembrane</keyword>
<sequence length="137" mass="14520">MLGYHHKNDSGSELKSFMRAIFKGTALSLFVTALVLMLFSLIIVLLSPSDGVIMAMSLAVLSVFSYLSAYISTQIYRSRGLLQGIICGLLPIIPATVISCAVNGYLSDYMLIKGAASVIMGAAGGVVGVNTKKTKPR</sequence>
<organism evidence="2 3">
    <name type="scientific">Candidatus Faeciplasma avium</name>
    <dbReference type="NCBI Taxonomy" id="2840798"/>
    <lineage>
        <taxon>Bacteria</taxon>
        <taxon>Bacillati</taxon>
        <taxon>Bacillota</taxon>
        <taxon>Clostridia</taxon>
        <taxon>Eubacteriales</taxon>
        <taxon>Oscillospiraceae</taxon>
        <taxon>Oscillospiraceae incertae sedis</taxon>
        <taxon>Candidatus Faeciplasma</taxon>
    </lineage>
</organism>
<dbReference type="Pfam" id="PF12670">
    <property type="entry name" value="DUF3792"/>
    <property type="match status" value="1"/>
</dbReference>
<reference evidence="2" key="2">
    <citation type="journal article" date="2021" name="PeerJ">
        <title>Extensive microbial diversity within the chicken gut microbiome revealed by metagenomics and culture.</title>
        <authorList>
            <person name="Gilroy R."/>
            <person name="Ravi A."/>
            <person name="Getino M."/>
            <person name="Pursley I."/>
            <person name="Horton D.L."/>
            <person name="Alikhan N.F."/>
            <person name="Baker D."/>
            <person name="Gharbi K."/>
            <person name="Hall N."/>
            <person name="Watson M."/>
            <person name="Adriaenssens E.M."/>
            <person name="Foster-Nyarko E."/>
            <person name="Jarju S."/>
            <person name="Secka A."/>
            <person name="Antonio M."/>
            <person name="Oren A."/>
            <person name="Chaudhuri R.R."/>
            <person name="La Ragione R."/>
            <person name="Hildebrand F."/>
            <person name="Pallen M.J."/>
        </authorList>
    </citation>
    <scope>NUCLEOTIDE SEQUENCE</scope>
    <source>
        <strain evidence="2">1370</strain>
    </source>
</reference>
<evidence type="ECO:0000313" key="3">
    <source>
        <dbReference type="Proteomes" id="UP000823960"/>
    </source>
</evidence>
<feature type="transmembrane region" description="Helical" evidence="1">
    <location>
        <begin position="84"/>
        <end position="105"/>
    </location>
</feature>